<feature type="domain" description="Protein kinase" evidence="10">
    <location>
        <begin position="21"/>
        <end position="276"/>
    </location>
</feature>
<organism evidence="11 12">
    <name type="scientific">Adonisia turfae CCMR0081</name>
    <dbReference type="NCBI Taxonomy" id="2292702"/>
    <lineage>
        <taxon>Bacteria</taxon>
        <taxon>Bacillati</taxon>
        <taxon>Cyanobacteriota</taxon>
        <taxon>Adonisia</taxon>
        <taxon>Adonisia turfae</taxon>
    </lineage>
</organism>
<keyword evidence="5 11" id="KW-0418">Kinase</keyword>
<keyword evidence="9" id="KW-1133">Transmembrane helix</keyword>
<keyword evidence="4" id="KW-0547">Nucleotide-binding</keyword>
<dbReference type="EMBL" id="QXHD01000004">
    <property type="protein sequence ID" value="NEZ57021.1"/>
    <property type="molecule type" value="Genomic_DNA"/>
</dbReference>
<evidence type="ECO:0000256" key="5">
    <source>
        <dbReference type="ARBA" id="ARBA00022777"/>
    </source>
</evidence>
<dbReference type="PANTHER" id="PTHR24363:SF0">
    <property type="entry name" value="SERINE_THREONINE KINASE LIKE DOMAIN CONTAINING 1"/>
    <property type="match status" value="1"/>
</dbReference>
<dbReference type="GO" id="GO:0005524">
    <property type="term" value="F:ATP binding"/>
    <property type="evidence" value="ECO:0007669"/>
    <property type="project" value="UniProtKB-KW"/>
</dbReference>
<evidence type="ECO:0000256" key="1">
    <source>
        <dbReference type="ARBA" id="ARBA00012513"/>
    </source>
</evidence>
<dbReference type="AlphaFoldDB" id="A0A6M0RMZ4"/>
<dbReference type="InterPro" id="IPR008271">
    <property type="entry name" value="Ser/Thr_kinase_AS"/>
</dbReference>
<feature type="transmembrane region" description="Helical" evidence="9">
    <location>
        <begin position="404"/>
        <end position="423"/>
    </location>
</feature>
<dbReference type="Proteomes" id="UP000481033">
    <property type="component" value="Unassembled WGS sequence"/>
</dbReference>
<evidence type="ECO:0000259" key="10">
    <source>
        <dbReference type="PROSITE" id="PS50011"/>
    </source>
</evidence>
<evidence type="ECO:0000313" key="12">
    <source>
        <dbReference type="Proteomes" id="UP000481033"/>
    </source>
</evidence>
<feature type="transmembrane region" description="Helical" evidence="9">
    <location>
        <begin position="435"/>
        <end position="455"/>
    </location>
</feature>
<evidence type="ECO:0000256" key="9">
    <source>
        <dbReference type="SAM" id="Phobius"/>
    </source>
</evidence>
<comment type="catalytic activity">
    <reaction evidence="8">
        <text>L-seryl-[protein] + ATP = O-phospho-L-seryl-[protein] + ADP + H(+)</text>
        <dbReference type="Rhea" id="RHEA:17989"/>
        <dbReference type="Rhea" id="RHEA-COMP:9863"/>
        <dbReference type="Rhea" id="RHEA-COMP:11604"/>
        <dbReference type="ChEBI" id="CHEBI:15378"/>
        <dbReference type="ChEBI" id="CHEBI:29999"/>
        <dbReference type="ChEBI" id="CHEBI:30616"/>
        <dbReference type="ChEBI" id="CHEBI:83421"/>
        <dbReference type="ChEBI" id="CHEBI:456216"/>
        <dbReference type="EC" id="2.7.11.1"/>
    </reaction>
</comment>
<evidence type="ECO:0000256" key="6">
    <source>
        <dbReference type="ARBA" id="ARBA00022840"/>
    </source>
</evidence>
<dbReference type="PROSITE" id="PS50011">
    <property type="entry name" value="PROTEIN_KINASE_DOM"/>
    <property type="match status" value="1"/>
</dbReference>
<dbReference type="Pfam" id="PF00069">
    <property type="entry name" value="Pkinase"/>
    <property type="match status" value="1"/>
</dbReference>
<proteinExistence type="predicted"/>
<keyword evidence="2 11" id="KW-0723">Serine/threonine-protein kinase</keyword>
<feature type="transmembrane region" description="Helical" evidence="9">
    <location>
        <begin position="494"/>
        <end position="518"/>
    </location>
</feature>
<feature type="transmembrane region" description="Helical" evidence="9">
    <location>
        <begin position="530"/>
        <end position="551"/>
    </location>
</feature>
<reference evidence="11 12" key="1">
    <citation type="journal article" date="2020" name="Microb. Ecol.">
        <title>Ecogenomics of the Marine Benthic Filamentous Cyanobacterium Adonisia.</title>
        <authorList>
            <person name="Walter J.M."/>
            <person name="Coutinho F.H."/>
            <person name="Leomil L."/>
            <person name="Hargreaves P.I."/>
            <person name="Campeao M.E."/>
            <person name="Vieira V.V."/>
            <person name="Silva B.S."/>
            <person name="Fistarol G.O."/>
            <person name="Salomon P.S."/>
            <person name="Sawabe T."/>
            <person name="Mino S."/>
            <person name="Hosokawa M."/>
            <person name="Miyashita H."/>
            <person name="Maruyama F."/>
            <person name="van Verk M.C."/>
            <person name="Dutilh B.E."/>
            <person name="Thompson C.C."/>
            <person name="Thompson F.L."/>
        </authorList>
    </citation>
    <scope>NUCLEOTIDE SEQUENCE [LARGE SCALE GENOMIC DNA]</scope>
    <source>
        <strain evidence="11 12">CCMR0081</strain>
    </source>
</reference>
<feature type="transmembrane region" description="Helical" evidence="9">
    <location>
        <begin position="557"/>
        <end position="578"/>
    </location>
</feature>
<name>A0A6M0RMZ4_9CYAN</name>
<dbReference type="RefSeq" id="WP_163699037.1">
    <property type="nucleotide sequence ID" value="NZ_QXHD01000004.1"/>
</dbReference>
<dbReference type="SUPFAM" id="SSF56112">
    <property type="entry name" value="Protein kinase-like (PK-like)"/>
    <property type="match status" value="1"/>
</dbReference>
<comment type="caution">
    <text evidence="11">The sequence shown here is derived from an EMBL/GenBank/DDBJ whole genome shotgun (WGS) entry which is preliminary data.</text>
</comment>
<dbReference type="PANTHER" id="PTHR24363">
    <property type="entry name" value="SERINE/THREONINE PROTEIN KINASE"/>
    <property type="match status" value="1"/>
</dbReference>
<gene>
    <name evidence="11" type="ORF">DXZ20_15305</name>
</gene>
<keyword evidence="6" id="KW-0067">ATP-binding</keyword>
<dbReference type="InterPro" id="IPR000719">
    <property type="entry name" value="Prot_kinase_dom"/>
</dbReference>
<dbReference type="Gene3D" id="1.10.510.10">
    <property type="entry name" value="Transferase(Phosphotransferase) domain 1"/>
    <property type="match status" value="1"/>
</dbReference>
<comment type="catalytic activity">
    <reaction evidence="7">
        <text>L-threonyl-[protein] + ATP = O-phospho-L-threonyl-[protein] + ADP + H(+)</text>
        <dbReference type="Rhea" id="RHEA:46608"/>
        <dbReference type="Rhea" id="RHEA-COMP:11060"/>
        <dbReference type="Rhea" id="RHEA-COMP:11605"/>
        <dbReference type="ChEBI" id="CHEBI:15378"/>
        <dbReference type="ChEBI" id="CHEBI:30013"/>
        <dbReference type="ChEBI" id="CHEBI:30616"/>
        <dbReference type="ChEBI" id="CHEBI:61977"/>
        <dbReference type="ChEBI" id="CHEBI:456216"/>
        <dbReference type="EC" id="2.7.11.1"/>
    </reaction>
</comment>
<dbReference type="InterPro" id="IPR011009">
    <property type="entry name" value="Kinase-like_dom_sf"/>
</dbReference>
<dbReference type="EC" id="2.7.11.1" evidence="1"/>
<evidence type="ECO:0000256" key="4">
    <source>
        <dbReference type="ARBA" id="ARBA00022741"/>
    </source>
</evidence>
<keyword evidence="9" id="KW-0472">Membrane</keyword>
<keyword evidence="12" id="KW-1185">Reference proteome</keyword>
<feature type="transmembrane region" description="Helical" evidence="9">
    <location>
        <begin position="467"/>
        <end position="488"/>
    </location>
</feature>
<accession>A0A6M0RMZ4</accession>
<keyword evidence="9" id="KW-0812">Transmembrane</keyword>
<evidence type="ECO:0000256" key="2">
    <source>
        <dbReference type="ARBA" id="ARBA00022527"/>
    </source>
</evidence>
<dbReference type="PROSITE" id="PS00108">
    <property type="entry name" value="PROTEIN_KINASE_ST"/>
    <property type="match status" value="1"/>
</dbReference>
<sequence>MTSLTGSSLASDLPDFHKYGFQLESELGVNRAGGRVTYSATHLKTKRRVVIKQFQFAKSSDWQGYDALLQEGQVLKSLKHPGIPRYLGAFKAEEGFCMVQEYKHAKSLAEPRSFSPDAIRQIAVSCLEILAYLQSRIPPIIHRDFKPANILVSDNLKVYLVDFGFARIGDGEVGMSSVVKGTLGFMPPEQIFNRQLTEASDLYGLGMTLICLLTNTPAHHVGKLVDVTYQVDFSQFKAYLSPQWITWLEKMVQPRLSDRFENASDALDNIPEHGLRQPQAKFSQSTINLVATDRGELLTTAITLNNSVPETTLTGHWQVAPHSSDPNFDNAYHSWIQFSPTEFHGNDITTQLQIDTSQLMSGQTYQRNLLLRSNAQEAIYSLNLNVQTAPMPLLKPQGSPYPSLLVLLATCWVTVWVLAALAPEYEVITSGIRNVLILLALFGNSLGMQIGGWLLHEVSLKSPAARIITIAGAIAVALVAPLCLLLDITATDYVTSAITVGLGIISGSVIGVIDGLTIDRFWQRGFQPKFSLGLTLLTGLLGTSLGLIQGLALSGPWITFGLIANVIAIGTMLTYMPIQQAKAIALYRRNVERSLIRP</sequence>
<evidence type="ECO:0000256" key="8">
    <source>
        <dbReference type="ARBA" id="ARBA00048679"/>
    </source>
</evidence>
<evidence type="ECO:0000256" key="7">
    <source>
        <dbReference type="ARBA" id="ARBA00047899"/>
    </source>
</evidence>
<dbReference type="CDD" id="cd14014">
    <property type="entry name" value="STKc_PknB_like"/>
    <property type="match status" value="1"/>
</dbReference>
<protein>
    <recommendedName>
        <fullName evidence="1">non-specific serine/threonine protein kinase</fullName>
        <ecNumber evidence="1">2.7.11.1</ecNumber>
    </recommendedName>
</protein>
<evidence type="ECO:0000313" key="11">
    <source>
        <dbReference type="EMBL" id="NEZ57021.1"/>
    </source>
</evidence>
<evidence type="ECO:0000256" key="3">
    <source>
        <dbReference type="ARBA" id="ARBA00022679"/>
    </source>
</evidence>
<keyword evidence="3" id="KW-0808">Transferase</keyword>
<dbReference type="GO" id="GO:0004674">
    <property type="term" value="F:protein serine/threonine kinase activity"/>
    <property type="evidence" value="ECO:0007669"/>
    <property type="project" value="UniProtKB-KW"/>
</dbReference>